<organism evidence="2">
    <name type="scientific">mine drainage metagenome</name>
    <dbReference type="NCBI Taxonomy" id="410659"/>
    <lineage>
        <taxon>unclassified sequences</taxon>
        <taxon>metagenomes</taxon>
        <taxon>ecological metagenomes</taxon>
    </lineage>
</organism>
<sequence length="307" mass="35641">MRERMRETPQECRARVERQCRDVGMIDPALIAQHVEHGCREKPEWQALQEQAGMALNQYRAHHGGVALFRAYRLHRKAMALWRRDATEQAIEVSAGQRDQAGRGANWYTVGDLFSLQQSQILSDLDDVIVDLDNVISNEWDSVEQLPALTAALRIWRTTSPAVIRGIETKWRTELAMIDHYRGMSESRIFRSERSMLMQVAQQLGISYQTTRRHWIAFLKANPIQTKWTLEVTKFARMRRPSKRDFDRVARELQIADEPSAETLDRSHLKEVQPSQIEPAKKARKRPVKSTWARDMPLSKRSKNGSR</sequence>
<dbReference type="EMBL" id="CABM01000041">
    <property type="protein sequence ID" value="CBH97099.1"/>
    <property type="molecule type" value="Genomic_DNA"/>
</dbReference>
<proteinExistence type="predicted"/>
<comment type="caution">
    <text evidence="2">The sequence shown here is derived from an EMBL/GenBank/DDBJ whole genome shotgun (WGS) entry which is preliminary data.</text>
</comment>
<accession>E6PQ95</accession>
<name>E6PQ95_9ZZZZ</name>
<reference evidence="2" key="1">
    <citation type="submission" date="2009-10" db="EMBL/GenBank/DDBJ databases">
        <title>Diversity of trophic interactions inside an arsenic-rich microbial ecosystem.</title>
        <authorList>
            <person name="Bertin P.N."/>
            <person name="Heinrich-Salmeron A."/>
            <person name="Pelletier E."/>
            <person name="Goulhen-Chollet F."/>
            <person name="Arsene-Ploetze F."/>
            <person name="Gallien S."/>
            <person name="Calteau A."/>
            <person name="Vallenet D."/>
            <person name="Casiot C."/>
            <person name="Chane-Woon-Ming B."/>
            <person name="Giloteaux L."/>
            <person name="Barakat M."/>
            <person name="Bonnefoy V."/>
            <person name="Bruneel O."/>
            <person name="Chandler M."/>
            <person name="Cleiss J."/>
            <person name="Duran R."/>
            <person name="Elbaz-Poulichet F."/>
            <person name="Fonknechten N."/>
            <person name="Lauga B."/>
            <person name="Mornico D."/>
            <person name="Ortet P."/>
            <person name="Schaeffer C."/>
            <person name="Siguier P."/>
            <person name="Alexander Thil Smith A."/>
            <person name="Van Dorsselaer A."/>
            <person name="Weissenbach J."/>
            <person name="Medigue C."/>
            <person name="Le Paslier D."/>
        </authorList>
    </citation>
    <scope>NUCLEOTIDE SEQUENCE</scope>
</reference>
<feature type="region of interest" description="Disordered" evidence="1">
    <location>
        <begin position="257"/>
        <end position="307"/>
    </location>
</feature>
<gene>
    <name evidence="2" type="ORF">CARN2_1709</name>
</gene>
<evidence type="ECO:0000256" key="1">
    <source>
        <dbReference type="SAM" id="MobiDB-lite"/>
    </source>
</evidence>
<protein>
    <submittedName>
        <fullName evidence="2">Uncharacterized protein</fullName>
    </submittedName>
</protein>
<evidence type="ECO:0000313" key="2">
    <source>
        <dbReference type="EMBL" id="CBH97099.1"/>
    </source>
</evidence>
<dbReference type="AlphaFoldDB" id="E6PQ95"/>